<organism evidence="2 3">
    <name type="scientific">Romanomermis culicivorax</name>
    <name type="common">Nematode worm</name>
    <dbReference type="NCBI Taxonomy" id="13658"/>
    <lineage>
        <taxon>Eukaryota</taxon>
        <taxon>Metazoa</taxon>
        <taxon>Ecdysozoa</taxon>
        <taxon>Nematoda</taxon>
        <taxon>Enoplea</taxon>
        <taxon>Dorylaimia</taxon>
        <taxon>Mermithida</taxon>
        <taxon>Mermithoidea</taxon>
        <taxon>Mermithidae</taxon>
        <taxon>Romanomermis</taxon>
    </lineage>
</organism>
<evidence type="ECO:0000256" key="1">
    <source>
        <dbReference type="SAM" id="MobiDB-lite"/>
    </source>
</evidence>
<evidence type="ECO:0000313" key="3">
    <source>
        <dbReference type="WBParaSite" id="nRc.2.0.1.t21702-RA"/>
    </source>
</evidence>
<sequence length="89" mass="10877">MMQERAERKSLEEKFGELEQQNGKKIMDKVEKQRRELMRKTDNKPEERISNHMDMDIFPFKSVKDHLDRSFERKVNWFKNHVAQVQNAQ</sequence>
<dbReference type="WBParaSite" id="nRc.2.0.1.t21702-RA">
    <property type="protein sequence ID" value="nRc.2.0.1.t21702-RA"/>
    <property type="gene ID" value="nRc.2.0.1.g21702"/>
</dbReference>
<feature type="region of interest" description="Disordered" evidence="1">
    <location>
        <begin position="1"/>
        <end position="27"/>
    </location>
</feature>
<name>A0A915J5F7_ROMCU</name>
<dbReference type="AlphaFoldDB" id="A0A915J5F7"/>
<dbReference type="Proteomes" id="UP000887565">
    <property type="component" value="Unplaced"/>
</dbReference>
<protein>
    <submittedName>
        <fullName evidence="3">Uncharacterized protein</fullName>
    </submittedName>
</protein>
<proteinExistence type="predicted"/>
<keyword evidence="2" id="KW-1185">Reference proteome</keyword>
<accession>A0A915J5F7</accession>
<feature type="compositionally biased region" description="Basic and acidic residues" evidence="1">
    <location>
        <begin position="1"/>
        <end position="17"/>
    </location>
</feature>
<evidence type="ECO:0000313" key="2">
    <source>
        <dbReference type="Proteomes" id="UP000887565"/>
    </source>
</evidence>
<reference evidence="3" key="1">
    <citation type="submission" date="2022-11" db="UniProtKB">
        <authorList>
            <consortium name="WormBaseParasite"/>
        </authorList>
    </citation>
    <scope>IDENTIFICATION</scope>
</reference>